<evidence type="ECO:0000313" key="2">
    <source>
        <dbReference type="EMBL" id="MEI5906708.1"/>
    </source>
</evidence>
<dbReference type="PROSITE" id="PS51257">
    <property type="entry name" value="PROKAR_LIPOPROTEIN"/>
    <property type="match status" value="1"/>
</dbReference>
<sequence>MNKLFLALLMLIIIGSLIACTNNEGESEEEATVQEAVRQVSTNEIEDEILEDNWDLSSIFEHSVVLENGQESYKVVGNQSTLGFTGPLPTVANKTQKYFWFYFGNETIYDKPVDVKAIKKGEKELIDVFSGTFHKGAELGPGIVNMPSHLRFPSKGVWKVLVYIDDDLYESIVVEVE</sequence>
<evidence type="ECO:0000256" key="1">
    <source>
        <dbReference type="SAM" id="SignalP"/>
    </source>
</evidence>
<protein>
    <recommendedName>
        <fullName evidence="4">DUF4871 domain-containing protein</fullName>
    </recommendedName>
</protein>
<dbReference type="RefSeq" id="WP_336586142.1">
    <property type="nucleotide sequence ID" value="NZ_JBBAXC010000004.1"/>
</dbReference>
<comment type="caution">
    <text evidence="2">The sequence shown here is derived from an EMBL/GenBank/DDBJ whole genome shotgun (WGS) entry which is preliminary data.</text>
</comment>
<proteinExistence type="predicted"/>
<organism evidence="2 3">
    <name type="scientific">Bacillus spongiae</name>
    <dbReference type="NCBI Taxonomy" id="2683610"/>
    <lineage>
        <taxon>Bacteria</taxon>
        <taxon>Bacillati</taxon>
        <taxon>Bacillota</taxon>
        <taxon>Bacilli</taxon>
        <taxon>Bacillales</taxon>
        <taxon>Bacillaceae</taxon>
        <taxon>Bacillus</taxon>
    </lineage>
</organism>
<dbReference type="EMBL" id="JBBAXC010000004">
    <property type="protein sequence ID" value="MEI5906708.1"/>
    <property type="molecule type" value="Genomic_DNA"/>
</dbReference>
<keyword evidence="3" id="KW-1185">Reference proteome</keyword>
<evidence type="ECO:0008006" key="4">
    <source>
        <dbReference type="Google" id="ProtNLM"/>
    </source>
</evidence>
<feature type="chain" id="PRO_5045374635" description="DUF4871 domain-containing protein" evidence="1">
    <location>
        <begin position="20"/>
        <end position="177"/>
    </location>
</feature>
<feature type="signal peptide" evidence="1">
    <location>
        <begin position="1"/>
        <end position="19"/>
    </location>
</feature>
<accession>A0ABU8HBK4</accession>
<name>A0ABU8HBK4_9BACI</name>
<reference evidence="2 3" key="1">
    <citation type="journal article" date="2018" name="J. Microbiol.">
        <title>Bacillus spongiae sp. nov., isolated from sponge of Jeju Island.</title>
        <authorList>
            <person name="Lee G.E."/>
            <person name="Im W.T."/>
            <person name="Park J.S."/>
        </authorList>
    </citation>
    <scope>NUCLEOTIDE SEQUENCE [LARGE SCALE GENOMIC DNA]</scope>
    <source>
        <strain evidence="2 3">135PIL107-10</strain>
    </source>
</reference>
<keyword evidence="1" id="KW-0732">Signal</keyword>
<dbReference type="Gene3D" id="2.60.40.3830">
    <property type="match status" value="1"/>
</dbReference>
<dbReference type="Proteomes" id="UP001312865">
    <property type="component" value="Unassembled WGS sequence"/>
</dbReference>
<evidence type="ECO:0000313" key="3">
    <source>
        <dbReference type="Proteomes" id="UP001312865"/>
    </source>
</evidence>
<gene>
    <name evidence="2" type="ORF">WAK64_06510</name>
</gene>